<feature type="transmembrane region" description="Helical" evidence="6">
    <location>
        <begin position="290"/>
        <end position="308"/>
    </location>
</feature>
<organism evidence="7 8">
    <name type="scientific">Favolaschia claudopus</name>
    <dbReference type="NCBI Taxonomy" id="2862362"/>
    <lineage>
        <taxon>Eukaryota</taxon>
        <taxon>Fungi</taxon>
        <taxon>Dikarya</taxon>
        <taxon>Basidiomycota</taxon>
        <taxon>Agaricomycotina</taxon>
        <taxon>Agaricomycetes</taxon>
        <taxon>Agaricomycetidae</taxon>
        <taxon>Agaricales</taxon>
        <taxon>Marasmiineae</taxon>
        <taxon>Mycenaceae</taxon>
        <taxon>Favolaschia</taxon>
    </lineage>
</organism>
<evidence type="ECO:0000256" key="2">
    <source>
        <dbReference type="ARBA" id="ARBA00022692"/>
    </source>
</evidence>
<evidence type="ECO:0000313" key="7">
    <source>
        <dbReference type="EMBL" id="KAK7059747.1"/>
    </source>
</evidence>
<evidence type="ECO:0000256" key="4">
    <source>
        <dbReference type="ARBA" id="ARBA00023136"/>
    </source>
</evidence>
<evidence type="ECO:0000256" key="6">
    <source>
        <dbReference type="SAM" id="Phobius"/>
    </source>
</evidence>
<reference evidence="7 8" key="1">
    <citation type="journal article" date="2024" name="J Genomics">
        <title>Draft genome sequencing and assembly of Favolaschia claudopus CIRM-BRFM 2984 isolated from oak limbs.</title>
        <authorList>
            <person name="Navarro D."/>
            <person name="Drula E."/>
            <person name="Chaduli D."/>
            <person name="Cazenave R."/>
            <person name="Ahrendt S."/>
            <person name="Wang J."/>
            <person name="Lipzen A."/>
            <person name="Daum C."/>
            <person name="Barry K."/>
            <person name="Grigoriev I.V."/>
            <person name="Favel A."/>
            <person name="Rosso M.N."/>
            <person name="Martin F."/>
        </authorList>
    </citation>
    <scope>NUCLEOTIDE SEQUENCE [LARGE SCALE GENOMIC DNA]</scope>
    <source>
        <strain evidence="7 8">CIRM-BRFM 2984</strain>
    </source>
</reference>
<dbReference type="InterPro" id="IPR008521">
    <property type="entry name" value="Mg_trans_NIPA"/>
</dbReference>
<evidence type="ECO:0000256" key="5">
    <source>
        <dbReference type="SAM" id="MobiDB-lite"/>
    </source>
</evidence>
<feature type="compositionally biased region" description="Low complexity" evidence="5">
    <location>
        <begin position="413"/>
        <end position="428"/>
    </location>
</feature>
<dbReference type="SUPFAM" id="SSF103481">
    <property type="entry name" value="Multidrug resistance efflux transporter EmrE"/>
    <property type="match status" value="1"/>
</dbReference>
<feature type="transmembrane region" description="Helical" evidence="6">
    <location>
        <begin position="223"/>
        <end position="245"/>
    </location>
</feature>
<feature type="transmembrane region" description="Helical" evidence="6">
    <location>
        <begin position="121"/>
        <end position="141"/>
    </location>
</feature>
<comment type="caution">
    <text evidence="7">The sequence shown here is derived from an EMBL/GenBank/DDBJ whole genome shotgun (WGS) entry which is preliminary data.</text>
</comment>
<dbReference type="InterPro" id="IPR037185">
    <property type="entry name" value="EmrE-like"/>
</dbReference>
<feature type="transmembrane region" description="Helical" evidence="6">
    <location>
        <begin position="189"/>
        <end position="211"/>
    </location>
</feature>
<protein>
    <submittedName>
        <fullName evidence="7">Magnesium transporter NIPA-domain-containing protein</fullName>
    </submittedName>
</protein>
<dbReference type="Proteomes" id="UP001362999">
    <property type="component" value="Unassembled WGS sequence"/>
</dbReference>
<feature type="transmembrane region" description="Helical" evidence="6">
    <location>
        <begin position="93"/>
        <end position="114"/>
    </location>
</feature>
<feature type="non-terminal residue" evidence="7">
    <location>
        <position position="1"/>
    </location>
</feature>
<evidence type="ECO:0000256" key="3">
    <source>
        <dbReference type="ARBA" id="ARBA00022989"/>
    </source>
</evidence>
<gene>
    <name evidence="7" type="ORF">R3P38DRAFT_2496104</name>
</gene>
<name>A0AAW0E792_9AGAR</name>
<dbReference type="GO" id="GO:0015095">
    <property type="term" value="F:magnesium ion transmembrane transporter activity"/>
    <property type="evidence" value="ECO:0007669"/>
    <property type="project" value="InterPro"/>
</dbReference>
<dbReference type="GO" id="GO:0016020">
    <property type="term" value="C:membrane"/>
    <property type="evidence" value="ECO:0007669"/>
    <property type="project" value="UniProtKB-SubCell"/>
</dbReference>
<proteinExistence type="predicted"/>
<keyword evidence="4 6" id="KW-0472">Membrane</keyword>
<dbReference type="AlphaFoldDB" id="A0AAW0E792"/>
<feature type="region of interest" description="Disordered" evidence="5">
    <location>
        <begin position="393"/>
        <end position="443"/>
    </location>
</feature>
<comment type="subcellular location">
    <subcellularLocation>
        <location evidence="1">Membrane</location>
        <topology evidence="1">Multi-pass membrane protein</topology>
    </subcellularLocation>
</comment>
<evidence type="ECO:0000313" key="8">
    <source>
        <dbReference type="Proteomes" id="UP001362999"/>
    </source>
</evidence>
<dbReference type="PANTHER" id="PTHR12570">
    <property type="match status" value="1"/>
</dbReference>
<dbReference type="Pfam" id="PF05653">
    <property type="entry name" value="Mg_trans_NIPA"/>
    <property type="match status" value="1"/>
</dbReference>
<dbReference type="PANTHER" id="PTHR12570:SF85">
    <property type="entry name" value="DUF803 DOMAIN MEMBRANE PROTEIN (AFU_ORTHOLOGUE AFUA_1G15880)"/>
    <property type="match status" value="1"/>
</dbReference>
<accession>A0AAW0E792</accession>
<feature type="transmembrane region" description="Helical" evidence="6">
    <location>
        <begin position="257"/>
        <end position="278"/>
    </location>
</feature>
<dbReference type="EMBL" id="JAWWNJ010000003">
    <property type="protein sequence ID" value="KAK7059747.1"/>
    <property type="molecule type" value="Genomic_DNA"/>
</dbReference>
<keyword evidence="3 6" id="KW-1133">Transmembrane helix</keyword>
<sequence length="443" mass="47487">LRPGYPTAPTNCMVDDKYIGLALAVSSSAAIGTSTVITKKASQLGLGLTAAADGSSASENHSYLRNPVWWAGMSTLIIGEAANFAAYTFAPPVLVTPLGALSVLIGAILASFLLNERLGHLGRVGCALCLIGSVIIVLHAPDDKPIETIVDFLEYAMKPAFLMYCFAVVAAAITLAYAIVPKHGRTNPVVYISIASIVGSVSVMFVKGFGVAVKLTFAGKNQFVYPSTYVFGLISVGCILIQLNYYNKALDTFSVNIVNPMYYVGFCSATIVASLILFEGFNTTDATNTVSLLCGFIVTFLGVHILNLSMLDEQNAQALEEQGRVVLEGRLSLDGWHGIRRDSFSMPLPSPLGHGRRSSLYRTQSSTLFNAFGPSETANGGEHLGLQRLEEEDWDDDADERTALRTPARSPLPGHTPTRTRSGTPSRPLHSPNVDIRISPRPV</sequence>
<evidence type="ECO:0000256" key="1">
    <source>
        <dbReference type="ARBA" id="ARBA00004141"/>
    </source>
</evidence>
<keyword evidence="8" id="KW-1185">Reference proteome</keyword>
<keyword evidence="2 6" id="KW-0812">Transmembrane</keyword>
<feature type="transmembrane region" description="Helical" evidence="6">
    <location>
        <begin position="161"/>
        <end position="180"/>
    </location>
</feature>